<comment type="caution">
    <text evidence="2">The sequence shown here is derived from an EMBL/GenBank/DDBJ whole genome shotgun (WGS) entry which is preliminary data.</text>
</comment>
<feature type="compositionally biased region" description="Basic and acidic residues" evidence="1">
    <location>
        <begin position="73"/>
        <end position="89"/>
    </location>
</feature>
<feature type="region of interest" description="Disordered" evidence="1">
    <location>
        <begin position="73"/>
        <end position="117"/>
    </location>
</feature>
<evidence type="ECO:0000313" key="2">
    <source>
        <dbReference type="EMBL" id="TYA70055.1"/>
    </source>
</evidence>
<protein>
    <submittedName>
        <fullName evidence="2">Uncharacterized protein</fullName>
    </submittedName>
</protein>
<dbReference type="AlphaFoldDB" id="A0A5D0HFF3"/>
<feature type="region of interest" description="Disordered" evidence="1">
    <location>
        <begin position="131"/>
        <end position="163"/>
    </location>
</feature>
<feature type="compositionally biased region" description="Basic residues" evidence="1">
    <location>
        <begin position="90"/>
        <end position="101"/>
    </location>
</feature>
<evidence type="ECO:0000256" key="1">
    <source>
        <dbReference type="SAM" id="MobiDB-lite"/>
    </source>
</evidence>
<sequence length="163" mass="19074">MTNRIFNMTKILVVLVFFGCGNMFAQEVTLNEVIYKVEKDVILKEGTDVTSNLSEEQKTKILQLAKDKRLQETADSEKAKELKEAEKREKRIHKKRKKTQKALKQAEKRQDNFNSADKKYKKTLAKYKKLKEKGKLSPADETKMLEKIDKLNQKLDKAKRKLK</sequence>
<proteinExistence type="predicted"/>
<keyword evidence="3" id="KW-1185">Reference proteome</keyword>
<reference evidence="2 3" key="1">
    <citation type="submission" date="2019-08" db="EMBL/GenBank/DDBJ databases">
        <title>Seonamhaeicola sediminis sp. nov., isolated from marine sediment.</title>
        <authorList>
            <person name="Cao W.R."/>
        </authorList>
    </citation>
    <scope>NUCLEOTIDE SEQUENCE [LARGE SCALE GENOMIC DNA]</scope>
    <source>
        <strain evidence="2 3">B011</strain>
    </source>
</reference>
<dbReference type="Proteomes" id="UP000323930">
    <property type="component" value="Unassembled WGS sequence"/>
</dbReference>
<organism evidence="2 3">
    <name type="scientific">Seonamhaeicola marinus</name>
    <dbReference type="NCBI Taxonomy" id="1912246"/>
    <lineage>
        <taxon>Bacteria</taxon>
        <taxon>Pseudomonadati</taxon>
        <taxon>Bacteroidota</taxon>
        <taxon>Flavobacteriia</taxon>
        <taxon>Flavobacteriales</taxon>
        <taxon>Flavobacteriaceae</taxon>
    </lineage>
</organism>
<dbReference type="RefSeq" id="WP_148545405.1">
    <property type="nucleotide sequence ID" value="NZ_VSDQ01000729.1"/>
</dbReference>
<name>A0A5D0HFF3_9FLAO</name>
<accession>A0A5D0HFF3</accession>
<feature type="compositionally biased region" description="Basic and acidic residues" evidence="1">
    <location>
        <begin position="133"/>
        <end position="156"/>
    </location>
</feature>
<gene>
    <name evidence="2" type="ORF">FUA24_22480</name>
</gene>
<dbReference type="OrthoDB" id="1451223at2"/>
<evidence type="ECO:0000313" key="3">
    <source>
        <dbReference type="Proteomes" id="UP000323930"/>
    </source>
</evidence>
<dbReference type="EMBL" id="VSDQ01000729">
    <property type="protein sequence ID" value="TYA70055.1"/>
    <property type="molecule type" value="Genomic_DNA"/>
</dbReference>